<proteinExistence type="predicted"/>
<evidence type="ECO:0000313" key="2">
    <source>
        <dbReference type="EMBL" id="VDN47763.1"/>
    </source>
</evidence>
<dbReference type="PROSITE" id="PS51186">
    <property type="entry name" value="GNAT"/>
    <property type="match status" value="1"/>
</dbReference>
<evidence type="ECO:0000259" key="1">
    <source>
        <dbReference type="PROSITE" id="PS51186"/>
    </source>
</evidence>
<gene>
    <name evidence="2" type="ORF">PATL70BA_1872</name>
</gene>
<protein>
    <submittedName>
        <fullName evidence="2">GNAT family N-acetyltransferase</fullName>
    </submittedName>
</protein>
<dbReference type="PANTHER" id="PTHR13355:SF11">
    <property type="entry name" value="GLUCOSAMINE 6-PHOSPHATE N-ACETYLTRANSFERASE"/>
    <property type="match status" value="1"/>
</dbReference>
<dbReference type="Proteomes" id="UP000279029">
    <property type="component" value="Chromosome"/>
</dbReference>
<dbReference type="Pfam" id="PF13673">
    <property type="entry name" value="Acetyltransf_10"/>
    <property type="match status" value="1"/>
</dbReference>
<sequence length="149" mass="17005">MIEARYVFGKEALELCGSIRYEVFTEEQGVDVQHERDFYDHFAHHVVVMEGDIAVATGRLVFTNEIFLLGRIAVLKNHRGKNYGDLVVRMLIDRAFNIGAEEVEVHAQLSVQGFYESIGFIPIGEPFYEAGIEHIRMIIDQNSLQKSCQ</sequence>
<keyword evidence="3" id="KW-1185">Reference proteome</keyword>
<dbReference type="SUPFAM" id="SSF55729">
    <property type="entry name" value="Acyl-CoA N-acyltransferases (Nat)"/>
    <property type="match status" value="1"/>
</dbReference>
<dbReference type="CDD" id="cd04301">
    <property type="entry name" value="NAT_SF"/>
    <property type="match status" value="1"/>
</dbReference>
<name>A0A3P7PC72_9FIRM</name>
<dbReference type="OrthoDB" id="9796171at2"/>
<feature type="domain" description="N-acetyltransferase" evidence="1">
    <location>
        <begin position="2"/>
        <end position="142"/>
    </location>
</feature>
<dbReference type="InterPro" id="IPR016181">
    <property type="entry name" value="Acyl_CoA_acyltransferase"/>
</dbReference>
<dbReference type="EMBL" id="LR130778">
    <property type="protein sequence ID" value="VDN47763.1"/>
    <property type="molecule type" value="Genomic_DNA"/>
</dbReference>
<dbReference type="InterPro" id="IPR039143">
    <property type="entry name" value="GNPNAT1-like"/>
</dbReference>
<reference evidence="2 3" key="1">
    <citation type="submission" date="2018-09" db="EMBL/GenBank/DDBJ databases">
        <authorList>
            <person name="Postec A."/>
        </authorList>
    </citation>
    <scope>NUCLEOTIDE SEQUENCE [LARGE SCALE GENOMIC DNA]</scope>
    <source>
        <strain evidence="2">70B-A</strain>
    </source>
</reference>
<dbReference type="GO" id="GO:0004343">
    <property type="term" value="F:glucosamine 6-phosphate N-acetyltransferase activity"/>
    <property type="evidence" value="ECO:0007669"/>
    <property type="project" value="TreeGrafter"/>
</dbReference>
<dbReference type="Gene3D" id="3.40.630.30">
    <property type="match status" value="1"/>
</dbReference>
<accession>A0A3P7PC72</accession>
<evidence type="ECO:0000313" key="3">
    <source>
        <dbReference type="Proteomes" id="UP000279029"/>
    </source>
</evidence>
<keyword evidence="2" id="KW-0808">Transferase</keyword>
<organism evidence="2 3">
    <name type="scientific">Petrocella atlantisensis</name>
    <dbReference type="NCBI Taxonomy" id="2173034"/>
    <lineage>
        <taxon>Bacteria</taxon>
        <taxon>Bacillati</taxon>
        <taxon>Bacillota</taxon>
        <taxon>Clostridia</taxon>
        <taxon>Lachnospirales</taxon>
        <taxon>Vallitaleaceae</taxon>
        <taxon>Petrocella</taxon>
    </lineage>
</organism>
<dbReference type="KEGG" id="cbar:PATL70BA_1872"/>
<dbReference type="RefSeq" id="WP_125137015.1">
    <property type="nucleotide sequence ID" value="NZ_LR130778.1"/>
</dbReference>
<dbReference type="InterPro" id="IPR000182">
    <property type="entry name" value="GNAT_dom"/>
</dbReference>
<dbReference type="PANTHER" id="PTHR13355">
    <property type="entry name" value="GLUCOSAMINE 6-PHOSPHATE N-ACETYLTRANSFERASE"/>
    <property type="match status" value="1"/>
</dbReference>
<dbReference type="AlphaFoldDB" id="A0A3P7PC72"/>